<evidence type="ECO:0000256" key="5">
    <source>
        <dbReference type="RuleBase" id="RU610713"/>
    </source>
</evidence>
<dbReference type="PANTHER" id="PTHR11769:SF35">
    <property type="entry name" value="HYALURONIDASE"/>
    <property type="match status" value="1"/>
</dbReference>
<feature type="domain" description="Glycoside-hydrolase family GH114 TIM-barrel" evidence="6">
    <location>
        <begin position="503"/>
        <end position="709"/>
    </location>
</feature>
<dbReference type="AlphaFoldDB" id="K1Q4L2"/>
<dbReference type="FunFam" id="3.20.20.70:FF:000065">
    <property type="entry name" value="Hyaluronidase"/>
    <property type="match status" value="1"/>
</dbReference>
<dbReference type="EMBL" id="JH818257">
    <property type="protein sequence ID" value="EKC31492.1"/>
    <property type="molecule type" value="Genomic_DNA"/>
</dbReference>
<dbReference type="Gene3D" id="3.20.20.70">
    <property type="entry name" value="Aldolase class I"/>
    <property type="match status" value="2"/>
</dbReference>
<accession>K1Q4L2</accession>
<sequence length="713" mass="81705">MQIWTVALLIAVARGAVWKPGVHDTWQWELSSGHINTSVNAHVFDIDLRSETRQAFVATWNVPSEVCSQKFNIEFDLKQFRIDSNKNTSFMGEEVVLFYEPLPGLYPKYLSNGSALNGGIPQKVPFDHHFQKVANDIDVLVPAKDFLGKGVIDWESWRPIFERNTYEPDKLIYINESKKLAKFLYPAWNSTIIDKMAGIMFEESARKLMEKTLMIARDLRPRGSWGFYGFPRCFNYEKDEDKCSEETMKFNDQLSWLFRASNSLYPSIYLSSKFPSPSSRQKRVQGLLNETLRVHSRFSTSSTRMFAYSTYRYTDNDMFYSQEDLINSIGQSFDAGMDGVILWDSSKNFKSRADCQNVKDYLQFSLGPLVKKVIDFAEKCGAALCSGHGKCVRNSWNIWFVNSFHGEVEAQVALGIPIYVVGVHAMATLLLRHLDAFSHDVSDSEKENSTRQGIIDIIVFFINGQQTHTRDLLQNMQIWTVALLIAVARGAVWKPGVHDTWQWELSSGHIDTSVNAHVMGRKVICYFSAGSYENWRPDRHDFPSDVLGNNLEHWEGEKWLDIRDDRVKAIMGRRLDKAVTRGCDGVEPDNVDGYTNHNGLGLTAADQLSYNKWLASEAHSRGLSVGLKNDVDQIHSLVSHFDWALNEECVQYNECNKYQPFFDAGKAVFHVEYVDNHSQGSHKRNQVCHSSHRPRQLITLIKDWDLTKWRLTC</sequence>
<comment type="similarity">
    <text evidence="1 5">Belongs to the glycosyl hydrolase 56 family.</text>
</comment>
<dbReference type="InterPro" id="IPR013785">
    <property type="entry name" value="Aldolase_TIM"/>
</dbReference>
<proteinExistence type="inferred from homology"/>
<dbReference type="PANTHER" id="PTHR11769">
    <property type="entry name" value="HYALURONIDASE"/>
    <property type="match status" value="1"/>
</dbReference>
<keyword evidence="4 5" id="KW-0326">Glycosidase</keyword>
<gene>
    <name evidence="7" type="ORF">CGI_10015466</name>
</gene>
<dbReference type="InterPro" id="IPR017853">
    <property type="entry name" value="GH"/>
</dbReference>
<dbReference type="GO" id="GO:0005975">
    <property type="term" value="P:carbohydrate metabolic process"/>
    <property type="evidence" value="ECO:0007669"/>
    <property type="project" value="InterPro"/>
</dbReference>
<dbReference type="HOGENOM" id="CLU_387460_0_0_1"/>
<keyword evidence="2 5" id="KW-0378">Hydrolase</keyword>
<comment type="catalytic activity">
    <reaction evidence="5">
        <text>Random hydrolysis of (1-&gt;4)-linkages between N-acetyl-beta-D-glucosamine and D-glucuronate residues in hyaluronate.</text>
        <dbReference type="EC" id="3.2.1.35"/>
    </reaction>
</comment>
<keyword evidence="3" id="KW-1015">Disulfide bond</keyword>
<dbReference type="InterPro" id="IPR004352">
    <property type="entry name" value="GH114_TIM-barrel"/>
</dbReference>
<dbReference type="Pfam" id="PF03537">
    <property type="entry name" value="Glyco_hydro_114"/>
    <property type="match status" value="1"/>
</dbReference>
<dbReference type="InParanoid" id="K1Q4L2"/>
<protein>
    <recommendedName>
        <fullName evidence="5">Hyaluronidase</fullName>
        <ecNumber evidence="5">3.2.1.35</ecNumber>
    </recommendedName>
</protein>
<evidence type="ECO:0000256" key="3">
    <source>
        <dbReference type="ARBA" id="ARBA00023157"/>
    </source>
</evidence>
<dbReference type="InterPro" id="IPR018155">
    <property type="entry name" value="Hyaluronidase"/>
</dbReference>
<evidence type="ECO:0000256" key="4">
    <source>
        <dbReference type="ARBA" id="ARBA00023295"/>
    </source>
</evidence>
<dbReference type="GO" id="GO:0004415">
    <property type="term" value="F:hyalurononglucosaminidase activity"/>
    <property type="evidence" value="ECO:0007669"/>
    <property type="project" value="UniProtKB-UniRule"/>
</dbReference>
<evidence type="ECO:0000256" key="1">
    <source>
        <dbReference type="ARBA" id="ARBA00008871"/>
    </source>
</evidence>
<reference evidence="7" key="1">
    <citation type="journal article" date="2012" name="Nature">
        <title>The oyster genome reveals stress adaptation and complexity of shell formation.</title>
        <authorList>
            <person name="Zhang G."/>
            <person name="Fang X."/>
            <person name="Guo X."/>
            <person name="Li L."/>
            <person name="Luo R."/>
            <person name="Xu F."/>
            <person name="Yang P."/>
            <person name="Zhang L."/>
            <person name="Wang X."/>
            <person name="Qi H."/>
            <person name="Xiong Z."/>
            <person name="Que H."/>
            <person name="Xie Y."/>
            <person name="Holland P.W."/>
            <person name="Paps J."/>
            <person name="Zhu Y."/>
            <person name="Wu F."/>
            <person name="Chen Y."/>
            <person name="Wang J."/>
            <person name="Peng C."/>
            <person name="Meng J."/>
            <person name="Yang L."/>
            <person name="Liu J."/>
            <person name="Wen B."/>
            <person name="Zhang N."/>
            <person name="Huang Z."/>
            <person name="Zhu Q."/>
            <person name="Feng Y."/>
            <person name="Mount A."/>
            <person name="Hedgecock D."/>
            <person name="Xu Z."/>
            <person name="Liu Y."/>
            <person name="Domazet-Loso T."/>
            <person name="Du Y."/>
            <person name="Sun X."/>
            <person name="Zhang S."/>
            <person name="Liu B."/>
            <person name="Cheng P."/>
            <person name="Jiang X."/>
            <person name="Li J."/>
            <person name="Fan D."/>
            <person name="Wang W."/>
            <person name="Fu W."/>
            <person name="Wang T."/>
            <person name="Wang B."/>
            <person name="Zhang J."/>
            <person name="Peng Z."/>
            <person name="Li Y."/>
            <person name="Li N."/>
            <person name="Wang J."/>
            <person name="Chen M."/>
            <person name="He Y."/>
            <person name="Tan F."/>
            <person name="Song X."/>
            <person name="Zheng Q."/>
            <person name="Huang R."/>
            <person name="Yang H."/>
            <person name="Du X."/>
            <person name="Chen L."/>
            <person name="Yang M."/>
            <person name="Gaffney P.M."/>
            <person name="Wang S."/>
            <person name="Luo L."/>
            <person name="She Z."/>
            <person name="Ming Y."/>
            <person name="Huang W."/>
            <person name="Zhang S."/>
            <person name="Huang B."/>
            <person name="Zhang Y."/>
            <person name="Qu T."/>
            <person name="Ni P."/>
            <person name="Miao G."/>
            <person name="Wang J."/>
            <person name="Wang Q."/>
            <person name="Steinberg C.E."/>
            <person name="Wang H."/>
            <person name="Li N."/>
            <person name="Qian L."/>
            <person name="Zhang G."/>
            <person name="Li Y."/>
            <person name="Yang H."/>
            <person name="Liu X."/>
            <person name="Wang J."/>
            <person name="Yin Y."/>
            <person name="Wang J."/>
        </authorList>
    </citation>
    <scope>NUCLEOTIDE SEQUENCE [LARGE SCALE GENOMIC DNA]</scope>
    <source>
        <strain evidence="7">05x7-T-G4-1.051#20</strain>
    </source>
</reference>
<evidence type="ECO:0000313" key="7">
    <source>
        <dbReference type="EMBL" id="EKC31492.1"/>
    </source>
</evidence>
<dbReference type="Pfam" id="PF01630">
    <property type="entry name" value="Glyco_hydro_56"/>
    <property type="match status" value="1"/>
</dbReference>
<dbReference type="PRINTS" id="PR00846">
    <property type="entry name" value="GLHYDRLASE56"/>
</dbReference>
<organism evidence="7">
    <name type="scientific">Magallana gigas</name>
    <name type="common">Pacific oyster</name>
    <name type="synonym">Crassostrea gigas</name>
    <dbReference type="NCBI Taxonomy" id="29159"/>
    <lineage>
        <taxon>Eukaryota</taxon>
        <taxon>Metazoa</taxon>
        <taxon>Spiralia</taxon>
        <taxon>Lophotrochozoa</taxon>
        <taxon>Mollusca</taxon>
        <taxon>Bivalvia</taxon>
        <taxon>Autobranchia</taxon>
        <taxon>Pteriomorphia</taxon>
        <taxon>Ostreida</taxon>
        <taxon>Ostreoidea</taxon>
        <taxon>Ostreidae</taxon>
        <taxon>Magallana</taxon>
    </lineage>
</organism>
<evidence type="ECO:0000256" key="2">
    <source>
        <dbReference type="ARBA" id="ARBA00022801"/>
    </source>
</evidence>
<dbReference type="SUPFAM" id="SSF51445">
    <property type="entry name" value="(Trans)glycosidases"/>
    <property type="match status" value="2"/>
</dbReference>
<dbReference type="GO" id="GO:0030214">
    <property type="term" value="P:hyaluronan catabolic process"/>
    <property type="evidence" value="ECO:0007669"/>
    <property type="project" value="TreeGrafter"/>
</dbReference>
<evidence type="ECO:0000259" key="6">
    <source>
        <dbReference type="Pfam" id="PF03537"/>
    </source>
</evidence>
<dbReference type="EC" id="3.2.1.35" evidence="5"/>
<name>K1Q4L2_MAGGI</name>